<evidence type="ECO:0000313" key="2">
    <source>
        <dbReference type="EMBL" id="BAY84445.1"/>
    </source>
</evidence>
<keyword evidence="1" id="KW-1133">Transmembrane helix</keyword>
<feature type="transmembrane region" description="Helical" evidence="1">
    <location>
        <begin position="126"/>
        <end position="150"/>
    </location>
</feature>
<name>A0A1Z4LT70_9CYAN</name>
<dbReference type="AlphaFoldDB" id="A0A1Z4LT70"/>
<sequence>MLYKASKFSESRQGDYCSKHLISASTLMRTGLFVALLDCYVYPSLVSFITSAFLISGVVVINWRQHLDALFKVITKFSKKYKITSSALIVLGTFLLLDALSTPVQAQFFQNAETWMSGQFAGADEAIVLSFNVLRGLFILYLGISLVKVIQAARNDEDWQNLARTPMIILIAVTVGDILTNLIIGGA</sequence>
<keyword evidence="1" id="KW-0472">Membrane</keyword>
<dbReference type="Proteomes" id="UP000218418">
    <property type="component" value="Chromosome"/>
</dbReference>
<evidence type="ECO:0000313" key="3">
    <source>
        <dbReference type="Proteomes" id="UP000218418"/>
    </source>
</evidence>
<organism evidence="2 3">
    <name type="scientific">Calothrix parasitica NIES-267</name>
    <dbReference type="NCBI Taxonomy" id="1973488"/>
    <lineage>
        <taxon>Bacteria</taxon>
        <taxon>Bacillati</taxon>
        <taxon>Cyanobacteriota</taxon>
        <taxon>Cyanophyceae</taxon>
        <taxon>Nostocales</taxon>
        <taxon>Calotrichaceae</taxon>
        <taxon>Calothrix</taxon>
    </lineage>
</organism>
<evidence type="ECO:0000256" key="1">
    <source>
        <dbReference type="SAM" id="Phobius"/>
    </source>
</evidence>
<feature type="transmembrane region" description="Helical" evidence="1">
    <location>
        <begin position="43"/>
        <end position="63"/>
    </location>
</feature>
<dbReference type="OrthoDB" id="495095at2"/>
<gene>
    <name evidence="2" type="ORF">NIES267_39410</name>
</gene>
<keyword evidence="3" id="KW-1185">Reference proteome</keyword>
<accession>A0A1Z4LT70</accession>
<dbReference type="EMBL" id="AP018227">
    <property type="protein sequence ID" value="BAY84445.1"/>
    <property type="molecule type" value="Genomic_DNA"/>
</dbReference>
<feature type="transmembrane region" description="Helical" evidence="1">
    <location>
        <begin position="83"/>
        <end position="106"/>
    </location>
</feature>
<keyword evidence="1" id="KW-0812">Transmembrane</keyword>
<protein>
    <submittedName>
        <fullName evidence="2">Uncharacterized protein</fullName>
    </submittedName>
</protein>
<proteinExistence type="predicted"/>
<feature type="transmembrane region" description="Helical" evidence="1">
    <location>
        <begin position="162"/>
        <end position="184"/>
    </location>
</feature>
<reference evidence="2 3" key="1">
    <citation type="submission" date="2017-06" db="EMBL/GenBank/DDBJ databases">
        <title>Genome sequencing of cyanobaciteial culture collection at National Institute for Environmental Studies (NIES).</title>
        <authorList>
            <person name="Hirose Y."/>
            <person name="Shimura Y."/>
            <person name="Fujisawa T."/>
            <person name="Nakamura Y."/>
            <person name="Kawachi M."/>
        </authorList>
    </citation>
    <scope>NUCLEOTIDE SEQUENCE [LARGE SCALE GENOMIC DNA]</scope>
    <source>
        <strain evidence="2 3">NIES-267</strain>
    </source>
</reference>